<organism evidence="1 2">
    <name type="scientific">Wuchereria bancrofti</name>
    <dbReference type="NCBI Taxonomy" id="6293"/>
    <lineage>
        <taxon>Eukaryota</taxon>
        <taxon>Metazoa</taxon>
        <taxon>Ecdysozoa</taxon>
        <taxon>Nematoda</taxon>
        <taxon>Chromadorea</taxon>
        <taxon>Rhabditida</taxon>
        <taxon>Spirurina</taxon>
        <taxon>Spiruromorpha</taxon>
        <taxon>Filarioidea</taxon>
        <taxon>Onchocercidae</taxon>
        <taxon>Wuchereria</taxon>
    </lineage>
</organism>
<protein>
    <submittedName>
        <fullName evidence="1">Uncharacterized protein</fullName>
    </submittedName>
</protein>
<accession>J9E4N9</accession>
<proteinExistence type="predicted"/>
<feature type="non-terminal residue" evidence="1">
    <location>
        <position position="50"/>
    </location>
</feature>
<dbReference type="EMBL" id="ADBV01008221">
    <property type="protein sequence ID" value="EJW77088.1"/>
    <property type="molecule type" value="Genomic_DNA"/>
</dbReference>
<comment type="caution">
    <text evidence="1">The sequence shown here is derived from an EMBL/GenBank/DDBJ whole genome shotgun (WGS) entry which is preliminary data.</text>
</comment>
<dbReference type="Proteomes" id="UP000004810">
    <property type="component" value="Unassembled WGS sequence"/>
</dbReference>
<evidence type="ECO:0000313" key="2">
    <source>
        <dbReference type="Proteomes" id="UP000004810"/>
    </source>
</evidence>
<dbReference type="AlphaFoldDB" id="J9E4N9"/>
<gene>
    <name evidence="1" type="ORF">WUBG_11998</name>
</gene>
<name>J9E4N9_WUCBA</name>
<reference evidence="2" key="1">
    <citation type="submission" date="2012-08" db="EMBL/GenBank/DDBJ databases">
        <title>The Genome Sequence of Wuchereria bancrofti.</title>
        <authorList>
            <person name="Nutman T.B."/>
            <person name="Fink D.L."/>
            <person name="Russ C."/>
            <person name="Young S."/>
            <person name="Zeng Q."/>
            <person name="Koehrsen M."/>
            <person name="Alvarado L."/>
            <person name="Berlin A."/>
            <person name="Chapman S.B."/>
            <person name="Chen Z."/>
            <person name="Freedman E."/>
            <person name="Gellesch M."/>
            <person name="Goldberg J."/>
            <person name="Griggs A."/>
            <person name="Gujja S."/>
            <person name="Heilman E.R."/>
            <person name="Heiman D."/>
            <person name="Hepburn T."/>
            <person name="Howarth C."/>
            <person name="Jen D."/>
            <person name="Larson L."/>
            <person name="Lewis B."/>
            <person name="Mehta T."/>
            <person name="Park D."/>
            <person name="Pearson M."/>
            <person name="Roberts A."/>
            <person name="Saif S."/>
            <person name="Shea T."/>
            <person name="Shenoy N."/>
            <person name="Sisk P."/>
            <person name="Stolte C."/>
            <person name="Sykes S."/>
            <person name="Walk T."/>
            <person name="White J."/>
            <person name="Yandava C."/>
            <person name="Haas B."/>
            <person name="Henn M.R."/>
            <person name="Nusbaum C."/>
            <person name="Birren B."/>
        </authorList>
    </citation>
    <scope>NUCLEOTIDE SEQUENCE [LARGE SCALE GENOMIC DNA]</scope>
    <source>
        <strain evidence="2">NA</strain>
    </source>
</reference>
<evidence type="ECO:0000313" key="1">
    <source>
        <dbReference type="EMBL" id="EJW77088.1"/>
    </source>
</evidence>
<sequence length="50" mass="5454">MLQQQEKVTNELNLSMQVGSSTATAKLQGFKEMRNITNRSGSAVEAAARK</sequence>